<proteinExistence type="predicted"/>
<dbReference type="SUPFAM" id="SSF51658">
    <property type="entry name" value="Xylose isomerase-like"/>
    <property type="match status" value="1"/>
</dbReference>
<dbReference type="PANTHER" id="PTHR43489">
    <property type="entry name" value="ISOMERASE"/>
    <property type="match status" value="1"/>
</dbReference>
<name>A0A517MQM4_9BACT</name>
<sequence length="329" mass="35431" precursor="true">MTINNEANPPARHSNRREFLAAGAVAIGASSLASAASPAAETAKAAATAKSGMGSALSDRIYKSAKWSMIGEPGSVEEKFALMKRLGYDGMELESPIGLDPVEVRAATQATGMPVHGVVNMRHWEIRLSDPDPKVQAQAVEILEQCLQESAAFGGNSVLLVPGRVTGEKETHDQVWQRSIAGIRKTLPLASKLGVRILIENVWNGFCETPEQLRDYLDEIDSPWVGSYFDIGNVQKFSPSADWIKVLGKRIVKVDVKDWGVEAGFCKIGDGDVDWPAVREALREIGFTGWSTAEVSGGDAARLQDISQRMDKSLLASGSRSTHRPSGAS</sequence>
<evidence type="ECO:0000259" key="3">
    <source>
        <dbReference type="Pfam" id="PF01261"/>
    </source>
</evidence>
<reference evidence="4 5" key="1">
    <citation type="submission" date="2019-02" db="EMBL/GenBank/DDBJ databases">
        <title>Deep-cultivation of Planctomycetes and their phenomic and genomic characterization uncovers novel biology.</title>
        <authorList>
            <person name="Wiegand S."/>
            <person name="Jogler M."/>
            <person name="Boedeker C."/>
            <person name="Pinto D."/>
            <person name="Vollmers J."/>
            <person name="Rivas-Marin E."/>
            <person name="Kohn T."/>
            <person name="Peeters S.H."/>
            <person name="Heuer A."/>
            <person name="Rast P."/>
            <person name="Oberbeckmann S."/>
            <person name="Bunk B."/>
            <person name="Jeske O."/>
            <person name="Meyerdierks A."/>
            <person name="Storesund J.E."/>
            <person name="Kallscheuer N."/>
            <person name="Luecker S."/>
            <person name="Lage O.M."/>
            <person name="Pohl T."/>
            <person name="Merkel B.J."/>
            <person name="Hornburger P."/>
            <person name="Mueller R.-W."/>
            <person name="Bruemmer F."/>
            <person name="Labrenz M."/>
            <person name="Spormann A.M."/>
            <person name="Op den Camp H."/>
            <person name="Overmann J."/>
            <person name="Amann R."/>
            <person name="Jetten M.S.M."/>
            <person name="Mascher T."/>
            <person name="Medema M.H."/>
            <person name="Devos D.P."/>
            <person name="Kaster A.-K."/>
            <person name="Ovreas L."/>
            <person name="Rohde M."/>
            <person name="Galperin M.Y."/>
            <person name="Jogler C."/>
        </authorList>
    </citation>
    <scope>NUCLEOTIDE SEQUENCE [LARGE SCALE GENOMIC DNA]</scope>
    <source>
        <strain evidence="4 5">HG15A2</strain>
    </source>
</reference>
<gene>
    <name evidence="4" type="ORF">HG15A2_04410</name>
</gene>
<dbReference type="InterPro" id="IPR036237">
    <property type="entry name" value="Xyl_isomerase-like_sf"/>
</dbReference>
<protein>
    <submittedName>
        <fullName evidence="4">Fructoselysine 3-epimerase</fullName>
    </submittedName>
</protein>
<dbReference type="AlphaFoldDB" id="A0A517MQM4"/>
<keyword evidence="1" id="KW-0413">Isomerase</keyword>
<dbReference type="KEGG" id="amob:HG15A2_04410"/>
<dbReference type="Proteomes" id="UP000319852">
    <property type="component" value="Chromosome"/>
</dbReference>
<evidence type="ECO:0000256" key="1">
    <source>
        <dbReference type="ARBA" id="ARBA00023235"/>
    </source>
</evidence>
<dbReference type="GO" id="GO:0016853">
    <property type="term" value="F:isomerase activity"/>
    <property type="evidence" value="ECO:0007669"/>
    <property type="project" value="UniProtKB-KW"/>
</dbReference>
<evidence type="ECO:0000256" key="2">
    <source>
        <dbReference type="SAM" id="SignalP"/>
    </source>
</evidence>
<dbReference type="EMBL" id="CP036263">
    <property type="protein sequence ID" value="QDS97181.1"/>
    <property type="molecule type" value="Genomic_DNA"/>
</dbReference>
<dbReference type="RefSeq" id="WP_246117857.1">
    <property type="nucleotide sequence ID" value="NZ_CP036263.1"/>
</dbReference>
<dbReference type="Gene3D" id="3.20.20.150">
    <property type="entry name" value="Divalent-metal-dependent TIM barrel enzymes"/>
    <property type="match status" value="1"/>
</dbReference>
<accession>A0A517MQM4</accession>
<dbReference type="InterPro" id="IPR050417">
    <property type="entry name" value="Sugar_Epim/Isomerase"/>
</dbReference>
<dbReference type="PANTHER" id="PTHR43489:SF7">
    <property type="entry name" value="3-DEHYDRO-D-GULOSIDE 4-EPIMERASE-RELATED"/>
    <property type="match status" value="1"/>
</dbReference>
<evidence type="ECO:0000313" key="4">
    <source>
        <dbReference type="EMBL" id="QDS97181.1"/>
    </source>
</evidence>
<feature type="chain" id="PRO_5021706403" evidence="2">
    <location>
        <begin position="36"/>
        <end position="329"/>
    </location>
</feature>
<evidence type="ECO:0000313" key="5">
    <source>
        <dbReference type="Proteomes" id="UP000319852"/>
    </source>
</evidence>
<dbReference type="InterPro" id="IPR013022">
    <property type="entry name" value="Xyl_isomerase-like_TIM-brl"/>
</dbReference>
<organism evidence="4 5">
    <name type="scientific">Adhaeretor mobilis</name>
    <dbReference type="NCBI Taxonomy" id="1930276"/>
    <lineage>
        <taxon>Bacteria</taxon>
        <taxon>Pseudomonadati</taxon>
        <taxon>Planctomycetota</taxon>
        <taxon>Planctomycetia</taxon>
        <taxon>Pirellulales</taxon>
        <taxon>Lacipirellulaceae</taxon>
        <taxon>Adhaeretor</taxon>
    </lineage>
</organism>
<feature type="signal peptide" evidence="2">
    <location>
        <begin position="1"/>
        <end position="35"/>
    </location>
</feature>
<dbReference type="PROSITE" id="PS51318">
    <property type="entry name" value="TAT"/>
    <property type="match status" value="1"/>
</dbReference>
<feature type="domain" description="Xylose isomerase-like TIM barrel" evidence="3">
    <location>
        <begin position="80"/>
        <end position="299"/>
    </location>
</feature>
<keyword evidence="5" id="KW-1185">Reference proteome</keyword>
<dbReference type="InterPro" id="IPR006311">
    <property type="entry name" value="TAT_signal"/>
</dbReference>
<dbReference type="Pfam" id="PF01261">
    <property type="entry name" value="AP_endonuc_2"/>
    <property type="match status" value="1"/>
</dbReference>
<keyword evidence="2" id="KW-0732">Signal</keyword>